<dbReference type="InterPro" id="IPR036390">
    <property type="entry name" value="WH_DNA-bd_sf"/>
</dbReference>
<dbReference type="EMBL" id="JAIVFP010000001">
    <property type="protein sequence ID" value="MCI4683666.1"/>
    <property type="molecule type" value="Genomic_DNA"/>
</dbReference>
<dbReference type="SUPFAM" id="SSF46785">
    <property type="entry name" value="Winged helix' DNA-binding domain"/>
    <property type="match status" value="1"/>
</dbReference>
<dbReference type="NCBIfam" id="NF033788">
    <property type="entry name" value="HTH_metalloreg"/>
    <property type="match status" value="1"/>
</dbReference>
<dbReference type="InterPro" id="IPR051011">
    <property type="entry name" value="Metal_resp_trans_reg"/>
</dbReference>
<gene>
    <name evidence="5" type="ORF">K2U94_12960</name>
</gene>
<dbReference type="PROSITE" id="PS50987">
    <property type="entry name" value="HTH_ARSR_2"/>
    <property type="match status" value="1"/>
</dbReference>
<evidence type="ECO:0000313" key="6">
    <source>
        <dbReference type="Proteomes" id="UP001139104"/>
    </source>
</evidence>
<proteinExistence type="predicted"/>
<dbReference type="RefSeq" id="WP_243068869.1">
    <property type="nucleotide sequence ID" value="NZ_JAIVFK010000027.1"/>
</dbReference>
<evidence type="ECO:0000256" key="1">
    <source>
        <dbReference type="ARBA" id="ARBA00023015"/>
    </source>
</evidence>
<protein>
    <submittedName>
        <fullName evidence="5">Metalloregulator ArsR/SmtB family transcription factor</fullName>
    </submittedName>
</protein>
<dbReference type="InterPro" id="IPR036388">
    <property type="entry name" value="WH-like_DNA-bd_sf"/>
</dbReference>
<dbReference type="Gene3D" id="1.10.10.10">
    <property type="entry name" value="Winged helix-like DNA-binding domain superfamily/Winged helix DNA-binding domain"/>
    <property type="match status" value="1"/>
</dbReference>
<keyword evidence="3" id="KW-0804">Transcription</keyword>
<dbReference type="CDD" id="cd00090">
    <property type="entry name" value="HTH_ARSR"/>
    <property type="match status" value="1"/>
</dbReference>
<organism evidence="5 6">
    <name type="scientific">Candidatus Rhodoblastus alkanivorans</name>
    <dbReference type="NCBI Taxonomy" id="2954117"/>
    <lineage>
        <taxon>Bacteria</taxon>
        <taxon>Pseudomonadati</taxon>
        <taxon>Pseudomonadota</taxon>
        <taxon>Alphaproteobacteria</taxon>
        <taxon>Hyphomicrobiales</taxon>
        <taxon>Rhodoblastaceae</taxon>
        <taxon>Rhodoblastus</taxon>
    </lineage>
</organism>
<dbReference type="PANTHER" id="PTHR43132">
    <property type="entry name" value="ARSENICAL RESISTANCE OPERON REPRESSOR ARSR-RELATED"/>
    <property type="match status" value="1"/>
</dbReference>
<evidence type="ECO:0000256" key="2">
    <source>
        <dbReference type="ARBA" id="ARBA00023125"/>
    </source>
</evidence>
<evidence type="ECO:0000313" key="5">
    <source>
        <dbReference type="EMBL" id="MCI4683666.1"/>
    </source>
</evidence>
<dbReference type="Pfam" id="PF01022">
    <property type="entry name" value="HTH_5"/>
    <property type="match status" value="1"/>
</dbReference>
<dbReference type="Proteomes" id="UP001139104">
    <property type="component" value="Unassembled WGS sequence"/>
</dbReference>
<keyword evidence="1" id="KW-0805">Transcription regulation</keyword>
<name>A0ABS9Z7V1_9HYPH</name>
<accession>A0ABS9Z7V1</accession>
<dbReference type="InterPro" id="IPR011991">
    <property type="entry name" value="ArsR-like_HTH"/>
</dbReference>
<sequence>MVLIALKDLEVSTDLEIMARNAHEASEFLKALAHEARLLILCILAEGEKSVGDLETILAQRQSTVSQQLARLRLDGLVTTRREGKNVYYRLANSDIRTILTAIHAVFCERPGTDLLRGAGA</sequence>
<keyword evidence="6" id="KW-1185">Reference proteome</keyword>
<keyword evidence="2" id="KW-0238">DNA-binding</keyword>
<evidence type="ECO:0000259" key="4">
    <source>
        <dbReference type="PROSITE" id="PS50987"/>
    </source>
</evidence>
<dbReference type="PANTHER" id="PTHR43132:SF2">
    <property type="entry name" value="ARSENICAL RESISTANCE OPERON REPRESSOR ARSR-RELATED"/>
    <property type="match status" value="1"/>
</dbReference>
<feature type="domain" description="HTH arsR-type" evidence="4">
    <location>
        <begin position="17"/>
        <end position="111"/>
    </location>
</feature>
<reference evidence="5" key="1">
    <citation type="journal article" date="2022" name="ISME J.">
        <title>Identification of active gaseous-alkane degraders at natural gas seeps.</title>
        <authorList>
            <person name="Farhan Ul Haque M."/>
            <person name="Hernandez M."/>
            <person name="Crombie A.T."/>
            <person name="Murrell J.C."/>
        </authorList>
    </citation>
    <scope>NUCLEOTIDE SEQUENCE</scope>
    <source>
        <strain evidence="5">PC2</strain>
    </source>
</reference>
<dbReference type="InterPro" id="IPR001845">
    <property type="entry name" value="HTH_ArsR_DNA-bd_dom"/>
</dbReference>
<dbReference type="SMART" id="SM00418">
    <property type="entry name" value="HTH_ARSR"/>
    <property type="match status" value="1"/>
</dbReference>
<comment type="caution">
    <text evidence="5">The sequence shown here is derived from an EMBL/GenBank/DDBJ whole genome shotgun (WGS) entry which is preliminary data.</text>
</comment>
<dbReference type="PRINTS" id="PR00778">
    <property type="entry name" value="HTHARSR"/>
</dbReference>
<evidence type="ECO:0000256" key="3">
    <source>
        <dbReference type="ARBA" id="ARBA00023163"/>
    </source>
</evidence>